<accession>A0A4Y8Q9D7</accession>
<dbReference type="PANTHER" id="PTHR39083:SF1">
    <property type="entry name" value="CYCLIC DI-GMP-BINDING PROTEIN"/>
    <property type="match status" value="1"/>
</dbReference>
<dbReference type="InterPro" id="IPR018513">
    <property type="entry name" value="Cell_synthase_bac"/>
</dbReference>
<evidence type="ECO:0000256" key="4">
    <source>
        <dbReference type="ARBA" id="ARBA00022989"/>
    </source>
</evidence>
<dbReference type="AlphaFoldDB" id="A0A4Y8Q9D7"/>
<evidence type="ECO:0000256" key="5">
    <source>
        <dbReference type="ARBA" id="ARBA00023136"/>
    </source>
</evidence>
<evidence type="ECO:0000256" key="3">
    <source>
        <dbReference type="ARBA" id="ARBA00022692"/>
    </source>
</evidence>
<keyword evidence="4 6" id="KW-1133">Transmembrane helix</keyword>
<dbReference type="OrthoDB" id="2655838at2"/>
<dbReference type="GO" id="GO:0006011">
    <property type="term" value="P:UDP-alpha-D-glucose metabolic process"/>
    <property type="evidence" value="ECO:0007669"/>
    <property type="project" value="InterPro"/>
</dbReference>
<dbReference type="RefSeq" id="WP_134750754.1">
    <property type="nucleotide sequence ID" value="NZ_MYFO02000001.1"/>
</dbReference>
<keyword evidence="7" id="KW-0732">Signal</keyword>
<comment type="caution">
    <text evidence="8">The sequence shown here is derived from an EMBL/GenBank/DDBJ whole genome shotgun (WGS) entry which is preliminary data.</text>
</comment>
<feature type="chain" id="PRO_5021426876" evidence="7">
    <location>
        <begin position="28"/>
        <end position="696"/>
    </location>
</feature>
<comment type="subcellular location">
    <subcellularLocation>
        <location evidence="1">Cell membrane</location>
        <topology evidence="1">Single-pass membrane protein</topology>
    </subcellularLocation>
</comment>
<dbReference type="EMBL" id="MYFO01000005">
    <property type="protein sequence ID" value="TFE90221.1"/>
    <property type="molecule type" value="Genomic_DNA"/>
</dbReference>
<evidence type="ECO:0000313" key="8">
    <source>
        <dbReference type="EMBL" id="TFE90221.1"/>
    </source>
</evidence>
<dbReference type="Gene3D" id="2.60.120.260">
    <property type="entry name" value="Galactose-binding domain-like"/>
    <property type="match status" value="2"/>
</dbReference>
<feature type="signal peptide" evidence="7">
    <location>
        <begin position="1"/>
        <end position="27"/>
    </location>
</feature>
<evidence type="ECO:0000256" key="7">
    <source>
        <dbReference type="SAM" id="SignalP"/>
    </source>
</evidence>
<keyword evidence="5 6" id="KW-0472">Membrane</keyword>
<dbReference type="PANTHER" id="PTHR39083">
    <property type="entry name" value="CYCLIC DI-GMP-BINDING PROTEIN"/>
    <property type="match status" value="1"/>
</dbReference>
<organism evidence="8 9">
    <name type="scientific">Paenibacillus athensensis</name>
    <dbReference type="NCBI Taxonomy" id="1967502"/>
    <lineage>
        <taxon>Bacteria</taxon>
        <taxon>Bacillati</taxon>
        <taxon>Bacillota</taxon>
        <taxon>Bacilli</taxon>
        <taxon>Bacillales</taxon>
        <taxon>Paenibacillaceae</taxon>
        <taxon>Paenibacillus</taxon>
    </lineage>
</organism>
<proteinExistence type="predicted"/>
<protein>
    <submittedName>
        <fullName evidence="8">Cellulose synthase</fullName>
    </submittedName>
</protein>
<evidence type="ECO:0000256" key="1">
    <source>
        <dbReference type="ARBA" id="ARBA00004162"/>
    </source>
</evidence>
<dbReference type="Pfam" id="PF03170">
    <property type="entry name" value="BcsB"/>
    <property type="match status" value="1"/>
</dbReference>
<keyword evidence="3 6" id="KW-0812">Transmembrane</keyword>
<keyword evidence="9" id="KW-1185">Reference proteome</keyword>
<sequence>MNIRKVGLAVCCALLLLQAAGGRAAMAEDLPAAAPKQVQTNFTDTSLLGGITYTQQFFQVESYWSVKAVELHLDYKVSQLMQNERSSVTVYINNVPFYSFRPDQAETVEQQLTLAVPVEHVIEGVNTLMVQGHLETTAPVVENACLPTDTRDNWLQIAKTSRVNVQYDDVSTQTSIRDFNARFIGLDTVKNGENALAVPAAATPAELEAATYALSGFAKANQVGDKPVPLVPYGNDTLQGKQAVVLIALYENLPDEAKALIPAESAANKAVLQLASLGGRTTLLITSSDAGLLVKAGRFAANQGLLGQIDADRKEIDTTTEVDTPPVSVSRNLTLTESGDKLVGDRHRERAFFISLPGNRSIADASKLSIHYRYARNLDFDRSMVTILINDTPIGSKRLSTEMADSDHIDLTIPKTLNISGNFSVKVAFDLELKNANCIENQEQMPWAFIEKDSLLQLNTKDRADLLFNNYPYPLLRDGSYNQVAVVLPAQRDLYLYQTLTNLFNLLGRYAQTNTGEVLYYEDTVNAVKLKGREIIAIGGFKDNAVIRNNNDKLYFSYDDSGQGFVSNEKMSIEANYGRRIGTLQLIDSPYESGFGLLAVTGSSPEFVYLASKLIGSEGTLWKVFGDGAVTDKDGNVQAFRFKKQAEAAPSTNLGDIVERKDVLGFMAAAMLVAVLVLVSLIFLVRKYSRKRRDRR</sequence>
<dbReference type="Proteomes" id="UP000298246">
    <property type="component" value="Unassembled WGS sequence"/>
</dbReference>
<evidence type="ECO:0000256" key="2">
    <source>
        <dbReference type="ARBA" id="ARBA00022475"/>
    </source>
</evidence>
<gene>
    <name evidence="8" type="ORF">B5M42_06020</name>
</gene>
<feature type="transmembrane region" description="Helical" evidence="6">
    <location>
        <begin position="663"/>
        <end position="685"/>
    </location>
</feature>
<name>A0A4Y8Q9D7_9BACL</name>
<evidence type="ECO:0000313" key="9">
    <source>
        <dbReference type="Proteomes" id="UP000298246"/>
    </source>
</evidence>
<dbReference type="GO" id="GO:0005886">
    <property type="term" value="C:plasma membrane"/>
    <property type="evidence" value="ECO:0007669"/>
    <property type="project" value="UniProtKB-SubCell"/>
</dbReference>
<evidence type="ECO:0000256" key="6">
    <source>
        <dbReference type="SAM" id="Phobius"/>
    </source>
</evidence>
<keyword evidence="2" id="KW-1003">Cell membrane</keyword>
<reference evidence="8 9" key="1">
    <citation type="submission" date="2017-03" db="EMBL/GenBank/DDBJ databases">
        <title>Isolation of Levoglucosan Utilizing Bacteria.</title>
        <authorList>
            <person name="Arya A.S."/>
        </authorList>
    </citation>
    <scope>NUCLEOTIDE SEQUENCE [LARGE SCALE GENOMIC DNA]</scope>
    <source>
        <strain evidence="8 9">MEC069</strain>
    </source>
</reference>